<keyword evidence="3" id="KW-1185">Reference proteome</keyword>
<dbReference type="Pfam" id="PF16117">
    <property type="entry name" value="DUF4833"/>
    <property type="match status" value="1"/>
</dbReference>
<dbReference type="Proteomes" id="UP000251993">
    <property type="component" value="Chromosome"/>
</dbReference>
<accession>A0A344TPH2</accession>
<name>A0A344TPH2_9BACT</name>
<dbReference type="OrthoDB" id="9785831at2"/>
<dbReference type="RefSeq" id="WP_114069306.1">
    <property type="nucleotide sequence ID" value="NZ_CP030850.1"/>
</dbReference>
<dbReference type="KEGG" id="run:DR864_23790"/>
<sequence length="183" mass="20915">MKIYTLILAAMGLCSFYGVDDDAQKISFPEPPTSANHLFYIQRSNDANTVMYDANLLPNKRLNPKSPIDVYWIRYAEKGQREKLSAVQWQLAYGYKQHLNRQANESVEIHLNAFQNRSLQVLSHEGKPVAITQIDGHASLLRKIFVQLEPSGGFIPKVRYIELFGVTIPPNKHAVSERIYVNR</sequence>
<evidence type="ECO:0000259" key="1">
    <source>
        <dbReference type="Pfam" id="PF16117"/>
    </source>
</evidence>
<dbReference type="InterPro" id="IPR032269">
    <property type="entry name" value="DUF4833"/>
</dbReference>
<protein>
    <recommendedName>
        <fullName evidence="1">DUF4833 domain-containing protein</fullName>
    </recommendedName>
</protein>
<gene>
    <name evidence="2" type="ORF">DR864_23790</name>
</gene>
<dbReference type="AlphaFoldDB" id="A0A344TPH2"/>
<reference evidence="2 3" key="1">
    <citation type="submission" date="2018-07" db="EMBL/GenBank/DDBJ databases">
        <title>Genome sequencing of Runella.</title>
        <authorList>
            <person name="Baek M.-G."/>
            <person name="Yi H."/>
        </authorList>
    </citation>
    <scope>NUCLEOTIDE SEQUENCE [LARGE SCALE GENOMIC DNA]</scope>
    <source>
        <strain evidence="2 3">HYN0085</strain>
    </source>
</reference>
<proteinExistence type="predicted"/>
<dbReference type="EMBL" id="CP030850">
    <property type="protein sequence ID" value="AXE20543.1"/>
    <property type="molecule type" value="Genomic_DNA"/>
</dbReference>
<organism evidence="2 3">
    <name type="scientific">Runella rosea</name>
    <dbReference type="NCBI Taxonomy" id="2259595"/>
    <lineage>
        <taxon>Bacteria</taxon>
        <taxon>Pseudomonadati</taxon>
        <taxon>Bacteroidota</taxon>
        <taxon>Cytophagia</taxon>
        <taxon>Cytophagales</taxon>
        <taxon>Spirosomataceae</taxon>
        <taxon>Runella</taxon>
    </lineage>
</organism>
<evidence type="ECO:0000313" key="2">
    <source>
        <dbReference type="EMBL" id="AXE20543.1"/>
    </source>
</evidence>
<evidence type="ECO:0000313" key="3">
    <source>
        <dbReference type="Proteomes" id="UP000251993"/>
    </source>
</evidence>
<feature type="domain" description="DUF4833" evidence="1">
    <location>
        <begin position="39"/>
        <end position="178"/>
    </location>
</feature>